<dbReference type="RefSeq" id="XP_016240806.1">
    <property type="nucleotide sequence ID" value="XM_016375530.1"/>
</dbReference>
<evidence type="ECO:0000313" key="2">
    <source>
        <dbReference type="Proteomes" id="UP000053328"/>
    </source>
</evidence>
<dbReference type="HOGENOM" id="CLU_906242_0_0_1"/>
<evidence type="ECO:0000313" key="1">
    <source>
        <dbReference type="EMBL" id="KIW20590.1"/>
    </source>
</evidence>
<protein>
    <submittedName>
        <fullName evidence="1">Uncharacterized protein</fullName>
    </submittedName>
</protein>
<dbReference type="EMBL" id="KN847492">
    <property type="protein sequence ID" value="KIW20590.1"/>
    <property type="molecule type" value="Genomic_DNA"/>
</dbReference>
<dbReference type="VEuPathDB" id="FungiDB:PV08_01165"/>
<keyword evidence="2" id="KW-1185">Reference proteome</keyword>
<sequence length="307" mass="33597">MPPLALLIPRPSPSPTPCGWLIGHKGGVLGGFPSIPGFEDAVDGYLAQITSSSGDVGFAIPAYLASRPLPDHWDHVQNMSLKFEGFRYQTVQVHSVPVSYLFITFSVQSFGVPPPCYCEDEPFAPLGNFKPVTADDSPVPKNGKHKWAQLDLPDYWRFLAAAQISAFGLSEQRFHEIARPYASPSHIQSTSTGGTIYSSVRLWYTTSLVETQITLDGVNATLDATGEESAKAAVRDICGHNVLSASARLRIAIHRSSVVFTWNMFEKAETNPPEIRIEAIFVPTLGDIDVEFSTPFDPPPPLNEIKK</sequence>
<proteinExistence type="predicted"/>
<dbReference type="GeneID" id="27328248"/>
<organism evidence="1 2">
    <name type="scientific">Exophiala spinifera</name>
    <dbReference type="NCBI Taxonomy" id="91928"/>
    <lineage>
        <taxon>Eukaryota</taxon>
        <taxon>Fungi</taxon>
        <taxon>Dikarya</taxon>
        <taxon>Ascomycota</taxon>
        <taxon>Pezizomycotina</taxon>
        <taxon>Eurotiomycetes</taxon>
        <taxon>Chaetothyriomycetidae</taxon>
        <taxon>Chaetothyriales</taxon>
        <taxon>Herpotrichiellaceae</taxon>
        <taxon>Exophiala</taxon>
    </lineage>
</organism>
<dbReference type="OrthoDB" id="4502910at2759"/>
<name>A0A0D2BQ12_9EURO</name>
<reference evidence="1 2" key="1">
    <citation type="submission" date="2015-01" db="EMBL/GenBank/DDBJ databases">
        <title>The Genome Sequence of Exophiala spinifera CBS89968.</title>
        <authorList>
            <consortium name="The Broad Institute Genomics Platform"/>
            <person name="Cuomo C."/>
            <person name="de Hoog S."/>
            <person name="Gorbushina A."/>
            <person name="Stielow B."/>
            <person name="Teixiera M."/>
            <person name="Abouelleil A."/>
            <person name="Chapman S.B."/>
            <person name="Priest M."/>
            <person name="Young S.K."/>
            <person name="Wortman J."/>
            <person name="Nusbaum C."/>
            <person name="Birren B."/>
        </authorList>
    </citation>
    <scope>NUCLEOTIDE SEQUENCE [LARGE SCALE GENOMIC DNA]</scope>
    <source>
        <strain evidence="1 2">CBS 89968</strain>
    </source>
</reference>
<gene>
    <name evidence="1" type="ORF">PV08_01165</name>
</gene>
<dbReference type="Proteomes" id="UP000053328">
    <property type="component" value="Unassembled WGS sequence"/>
</dbReference>
<dbReference type="AlphaFoldDB" id="A0A0D2BQ12"/>
<accession>A0A0D2BQ12</accession>